<evidence type="ECO:0000256" key="1">
    <source>
        <dbReference type="ARBA" id="ARBA00004141"/>
    </source>
</evidence>
<name>A0A383V8M1_TETOB</name>
<dbReference type="GO" id="GO:0016020">
    <property type="term" value="C:membrane"/>
    <property type="evidence" value="ECO:0007669"/>
    <property type="project" value="UniProtKB-SubCell"/>
</dbReference>
<dbReference type="Pfam" id="PF03798">
    <property type="entry name" value="TRAM_LAG1_CLN8"/>
    <property type="match status" value="1"/>
</dbReference>
<reference evidence="8 9" key="1">
    <citation type="submission" date="2016-10" db="EMBL/GenBank/DDBJ databases">
        <authorList>
            <person name="Cai Z."/>
        </authorList>
    </citation>
    <scope>NUCLEOTIDE SEQUENCE [LARGE SCALE GENOMIC DNA]</scope>
</reference>
<evidence type="ECO:0000256" key="6">
    <source>
        <dbReference type="SAM" id="Phobius"/>
    </source>
</evidence>
<protein>
    <recommendedName>
        <fullName evidence="7">TLC domain-containing protein</fullName>
    </recommendedName>
</protein>
<evidence type="ECO:0000313" key="8">
    <source>
        <dbReference type="EMBL" id="SZX61917.1"/>
    </source>
</evidence>
<feature type="transmembrane region" description="Helical" evidence="6">
    <location>
        <begin position="187"/>
        <end position="214"/>
    </location>
</feature>
<feature type="transmembrane region" description="Helical" evidence="6">
    <location>
        <begin position="15"/>
        <end position="37"/>
    </location>
</feature>
<sequence length="279" mass="31998">MSFQSFRDDPHAYKAARLIGLLGLAWASLELISYVVIRPFFLQLLENNPKLAGQKKKQEATATQMMPRVVCFVHNIIQIPLGLFILLDPFYNRNAIWARDDFSTLVMAISAGYFLYDTLECMYRIKHEGWDFLLHGVFCLMVYSFLTHTGYLHFYGAGFLMWELSTPFMHFRWFLYKIGKDTTKLYAYNALGGMAVFFLCRILWGNFLSIMFWVDSVRVLATPAGAALPMSAIWVYRLSTLVMNGLNAWWFSKMMKILLETVRGSSSSSTAKAVTAKAQ</sequence>
<evidence type="ECO:0000256" key="5">
    <source>
        <dbReference type="PROSITE-ProRule" id="PRU00205"/>
    </source>
</evidence>
<dbReference type="PANTHER" id="PTHR13439:SF0">
    <property type="entry name" value="TOPOISOMERASE I DAMAGE AFFECTED PROTEIN 4"/>
    <property type="match status" value="1"/>
</dbReference>
<organism evidence="8 9">
    <name type="scientific">Tetradesmus obliquus</name>
    <name type="common">Green alga</name>
    <name type="synonym">Acutodesmus obliquus</name>
    <dbReference type="NCBI Taxonomy" id="3088"/>
    <lineage>
        <taxon>Eukaryota</taxon>
        <taxon>Viridiplantae</taxon>
        <taxon>Chlorophyta</taxon>
        <taxon>core chlorophytes</taxon>
        <taxon>Chlorophyceae</taxon>
        <taxon>CS clade</taxon>
        <taxon>Sphaeropleales</taxon>
        <taxon>Scenedesmaceae</taxon>
        <taxon>Tetradesmus</taxon>
    </lineage>
</organism>
<feature type="transmembrane region" description="Helical" evidence="6">
    <location>
        <begin position="102"/>
        <end position="118"/>
    </location>
</feature>
<feature type="transmembrane region" description="Helical" evidence="6">
    <location>
        <begin position="65"/>
        <end position="87"/>
    </location>
</feature>
<keyword evidence="9" id="KW-1185">Reference proteome</keyword>
<dbReference type="Proteomes" id="UP000256970">
    <property type="component" value="Unassembled WGS sequence"/>
</dbReference>
<dbReference type="PANTHER" id="PTHR13439">
    <property type="entry name" value="CT120 PROTEIN"/>
    <property type="match status" value="1"/>
</dbReference>
<comment type="subcellular location">
    <subcellularLocation>
        <location evidence="1">Membrane</location>
        <topology evidence="1">Multi-pass membrane protein</topology>
    </subcellularLocation>
</comment>
<dbReference type="SMART" id="SM00724">
    <property type="entry name" value="TLC"/>
    <property type="match status" value="1"/>
</dbReference>
<evidence type="ECO:0000256" key="2">
    <source>
        <dbReference type="ARBA" id="ARBA00022692"/>
    </source>
</evidence>
<dbReference type="AlphaFoldDB" id="A0A383V8M1"/>
<dbReference type="GO" id="GO:0005783">
    <property type="term" value="C:endoplasmic reticulum"/>
    <property type="evidence" value="ECO:0007669"/>
    <property type="project" value="TreeGrafter"/>
</dbReference>
<evidence type="ECO:0000259" key="7">
    <source>
        <dbReference type="PROSITE" id="PS50922"/>
    </source>
</evidence>
<evidence type="ECO:0000256" key="4">
    <source>
        <dbReference type="ARBA" id="ARBA00023136"/>
    </source>
</evidence>
<evidence type="ECO:0000256" key="3">
    <source>
        <dbReference type="ARBA" id="ARBA00022989"/>
    </source>
</evidence>
<keyword evidence="2 5" id="KW-0812">Transmembrane</keyword>
<feature type="transmembrane region" description="Helical" evidence="6">
    <location>
        <begin position="130"/>
        <end position="146"/>
    </location>
</feature>
<dbReference type="EMBL" id="FNXT01000184">
    <property type="protein sequence ID" value="SZX61917.1"/>
    <property type="molecule type" value="Genomic_DNA"/>
</dbReference>
<dbReference type="GO" id="GO:0055088">
    <property type="term" value="P:lipid homeostasis"/>
    <property type="evidence" value="ECO:0007669"/>
    <property type="project" value="TreeGrafter"/>
</dbReference>
<gene>
    <name evidence="8" type="ORF">BQ4739_LOCUS2469</name>
</gene>
<feature type="domain" description="TLC" evidence="7">
    <location>
        <begin position="60"/>
        <end position="263"/>
    </location>
</feature>
<feature type="transmembrane region" description="Helical" evidence="6">
    <location>
        <begin position="234"/>
        <end position="251"/>
    </location>
</feature>
<keyword evidence="4 5" id="KW-0472">Membrane</keyword>
<keyword evidence="3 6" id="KW-1133">Transmembrane helix</keyword>
<feature type="transmembrane region" description="Helical" evidence="6">
    <location>
        <begin position="152"/>
        <end position="175"/>
    </location>
</feature>
<dbReference type="InterPro" id="IPR006634">
    <property type="entry name" value="TLC-dom"/>
</dbReference>
<proteinExistence type="predicted"/>
<evidence type="ECO:0000313" key="9">
    <source>
        <dbReference type="Proteomes" id="UP000256970"/>
    </source>
</evidence>
<dbReference type="PROSITE" id="PS50922">
    <property type="entry name" value="TLC"/>
    <property type="match status" value="1"/>
</dbReference>
<dbReference type="InterPro" id="IPR050846">
    <property type="entry name" value="TLCD"/>
</dbReference>
<accession>A0A383V8M1</accession>